<evidence type="ECO:0000256" key="1">
    <source>
        <dbReference type="SAM" id="MobiDB-lite"/>
    </source>
</evidence>
<feature type="domain" description="Purine catabolism PurC-like" evidence="2">
    <location>
        <begin position="174"/>
        <end position="286"/>
    </location>
</feature>
<gene>
    <name evidence="4" type="ORF">C1I98_23355</name>
</gene>
<dbReference type="Proteomes" id="UP000248544">
    <property type="component" value="Unassembled WGS sequence"/>
</dbReference>
<dbReference type="EMBL" id="POUA01000202">
    <property type="protein sequence ID" value="PZG39723.1"/>
    <property type="molecule type" value="Genomic_DNA"/>
</dbReference>
<accession>A0A2W2FVB1</accession>
<feature type="compositionally biased region" description="Basic residues" evidence="1">
    <location>
        <begin position="82"/>
        <end position="95"/>
    </location>
</feature>
<keyword evidence="5" id="KW-1185">Reference proteome</keyword>
<dbReference type="Gene3D" id="1.10.10.2840">
    <property type="entry name" value="PucR C-terminal helix-turn-helix domain"/>
    <property type="match status" value="1"/>
</dbReference>
<feature type="region of interest" description="Disordered" evidence="1">
    <location>
        <begin position="1"/>
        <end position="157"/>
    </location>
</feature>
<evidence type="ECO:0000313" key="4">
    <source>
        <dbReference type="EMBL" id="PZG39723.1"/>
    </source>
</evidence>
<feature type="compositionally biased region" description="Low complexity" evidence="1">
    <location>
        <begin position="50"/>
        <end position="72"/>
    </location>
</feature>
<organism evidence="4 5">
    <name type="scientific">Spongiactinospora gelatinilytica</name>
    <dbReference type="NCBI Taxonomy" id="2666298"/>
    <lineage>
        <taxon>Bacteria</taxon>
        <taxon>Bacillati</taxon>
        <taxon>Actinomycetota</taxon>
        <taxon>Actinomycetes</taxon>
        <taxon>Streptosporangiales</taxon>
        <taxon>Streptosporangiaceae</taxon>
        <taxon>Spongiactinospora</taxon>
    </lineage>
</organism>
<dbReference type="Pfam" id="PF07905">
    <property type="entry name" value="PucR"/>
    <property type="match status" value="1"/>
</dbReference>
<feature type="compositionally biased region" description="Basic residues" evidence="1">
    <location>
        <begin position="22"/>
        <end position="36"/>
    </location>
</feature>
<evidence type="ECO:0008006" key="6">
    <source>
        <dbReference type="Google" id="ProtNLM"/>
    </source>
</evidence>
<protein>
    <recommendedName>
        <fullName evidence="6">PucR family transcriptional regulator</fullName>
    </recommendedName>
</protein>
<dbReference type="PANTHER" id="PTHR33744:SF1">
    <property type="entry name" value="DNA-BINDING TRANSCRIPTIONAL ACTIVATOR ADER"/>
    <property type="match status" value="1"/>
</dbReference>
<feature type="domain" description="PucR C-terminal helix-turn-helix" evidence="3">
    <location>
        <begin position="585"/>
        <end position="641"/>
    </location>
</feature>
<proteinExistence type="predicted"/>
<dbReference type="Pfam" id="PF13556">
    <property type="entry name" value="HTH_30"/>
    <property type="match status" value="1"/>
</dbReference>
<name>A0A2W2FVB1_9ACTN</name>
<dbReference type="InterPro" id="IPR012914">
    <property type="entry name" value="PucR_dom"/>
</dbReference>
<evidence type="ECO:0000259" key="2">
    <source>
        <dbReference type="Pfam" id="PF07905"/>
    </source>
</evidence>
<dbReference type="AlphaFoldDB" id="A0A2W2FVB1"/>
<dbReference type="PANTHER" id="PTHR33744">
    <property type="entry name" value="CARBOHYDRATE DIACID REGULATOR"/>
    <property type="match status" value="1"/>
</dbReference>
<dbReference type="InterPro" id="IPR042070">
    <property type="entry name" value="PucR_C-HTH_sf"/>
</dbReference>
<reference evidence="4 5" key="1">
    <citation type="submission" date="2018-01" db="EMBL/GenBank/DDBJ databases">
        <title>Draft genome sequence of Sphaerisporangium sp. 7K107.</title>
        <authorList>
            <person name="Sahin N."/>
            <person name="Saygin H."/>
            <person name="Ay H."/>
        </authorList>
    </citation>
    <scope>NUCLEOTIDE SEQUENCE [LARGE SCALE GENOMIC DNA]</scope>
    <source>
        <strain evidence="4 5">7K107</strain>
    </source>
</reference>
<comment type="caution">
    <text evidence="4">The sequence shown here is derived from an EMBL/GenBank/DDBJ whole genome shotgun (WGS) entry which is preliminary data.</text>
</comment>
<dbReference type="InterPro" id="IPR051448">
    <property type="entry name" value="CdaR-like_regulators"/>
</dbReference>
<dbReference type="InterPro" id="IPR025736">
    <property type="entry name" value="PucR_C-HTH_dom"/>
</dbReference>
<evidence type="ECO:0000259" key="3">
    <source>
        <dbReference type="Pfam" id="PF13556"/>
    </source>
</evidence>
<sequence length="646" mass="68416">MGAPRPARGRGTGGLRAVQSARRARRGRPRRARRRAGLAAPGPLRRDAGAARTGRAAPSRPLVRAPGAAARGRLARVDRPCRNRPRARRRLRSRPCGRAPGRGSDQRDRLDSAAVPGAGGAGHGGRVRGQATARAPPYRPVRQGDAARPGGLSPAGDGEAMAVTIRRLVADARLGLRVVFGHEGLDQPVRWVVVSELPDPAPWLDGAELLLTSGMWLREEGDPRRAAEAWAGRLVEAGARAVGFGLDPWFAQIPAEIVNATRRWRLTLIEVPARTPFVAIDRAVADLNAAEARREAEQGRRVQQRLAEAGRSGRQAVAERLARELHGWAVLLDAGHQVALRAPADAGPDDGVLAALARRGDQAGRHALHEEIDGVSVAAVPLGMARERRGTLCVGSPTVGHRPMWSAGVIGTAAALLTVLDRGGERELRGVVAELLAEGDLRSAERVAGVADVPLPTRFVAVALTGQGHRRTATRLVAAGGWPAVEQAAESVVLVTPGFSEERLLALLEDGRAGLSTGRAPEQAVTAIREARQAAQLTGPGRMVVRYADTPAMELDRLLASPAAVRFAEALLAPVTEVPDGDVLIAAARHWVAANHHWDPAATAAGVHRETLRARLRRVAALSGLDLDQSADRLALALALAVGRFR</sequence>
<evidence type="ECO:0000313" key="5">
    <source>
        <dbReference type="Proteomes" id="UP000248544"/>
    </source>
</evidence>